<gene>
    <name evidence="1" type="ORF">LCGC14_2253360</name>
</gene>
<dbReference type="AlphaFoldDB" id="A0A0F9D266"/>
<proteinExistence type="predicted"/>
<evidence type="ECO:0000313" key="1">
    <source>
        <dbReference type="EMBL" id="KKL55644.1"/>
    </source>
</evidence>
<comment type="caution">
    <text evidence="1">The sequence shown here is derived from an EMBL/GenBank/DDBJ whole genome shotgun (WGS) entry which is preliminary data.</text>
</comment>
<protein>
    <submittedName>
        <fullName evidence="1">Uncharacterized protein</fullName>
    </submittedName>
</protein>
<sequence>MNDRSAQYVIVEDSFDGSEPLVIRDVGPWDKHLTVTNDAESVVKELVRSSHLLPGQRLLCYDSDNQLDELVVKDGKFAGFAPGPASEVA</sequence>
<reference evidence="1" key="1">
    <citation type="journal article" date="2015" name="Nature">
        <title>Complex archaea that bridge the gap between prokaryotes and eukaryotes.</title>
        <authorList>
            <person name="Spang A."/>
            <person name="Saw J.H."/>
            <person name="Jorgensen S.L."/>
            <person name="Zaremba-Niedzwiedzka K."/>
            <person name="Martijn J."/>
            <person name="Lind A.E."/>
            <person name="van Eijk R."/>
            <person name="Schleper C."/>
            <person name="Guy L."/>
            <person name="Ettema T.J."/>
        </authorList>
    </citation>
    <scope>NUCLEOTIDE SEQUENCE</scope>
</reference>
<name>A0A0F9D266_9ZZZZ</name>
<dbReference type="EMBL" id="LAZR01030766">
    <property type="protein sequence ID" value="KKL55644.1"/>
    <property type="molecule type" value="Genomic_DNA"/>
</dbReference>
<organism evidence="1">
    <name type="scientific">marine sediment metagenome</name>
    <dbReference type="NCBI Taxonomy" id="412755"/>
    <lineage>
        <taxon>unclassified sequences</taxon>
        <taxon>metagenomes</taxon>
        <taxon>ecological metagenomes</taxon>
    </lineage>
</organism>
<accession>A0A0F9D266</accession>